<proteinExistence type="predicted"/>
<evidence type="ECO:0008006" key="4">
    <source>
        <dbReference type="Google" id="ProtNLM"/>
    </source>
</evidence>
<dbReference type="RefSeq" id="WP_055157279.1">
    <property type="nucleotide sequence ID" value="NZ_CYXR01000015.1"/>
</dbReference>
<evidence type="ECO:0000256" key="1">
    <source>
        <dbReference type="SAM" id="MobiDB-lite"/>
    </source>
</evidence>
<accession>A0A173TJ93</accession>
<gene>
    <name evidence="2" type="ORF">ERS852574_02140</name>
</gene>
<feature type="region of interest" description="Disordered" evidence="1">
    <location>
        <begin position="286"/>
        <end position="334"/>
    </location>
</feature>
<evidence type="ECO:0000313" key="3">
    <source>
        <dbReference type="Proteomes" id="UP000095727"/>
    </source>
</evidence>
<name>A0A173TJ93_9FIRM</name>
<dbReference type="EMBL" id="CYXR01000015">
    <property type="protein sequence ID" value="CUN01338.1"/>
    <property type="molecule type" value="Genomic_DNA"/>
</dbReference>
<dbReference type="Proteomes" id="UP000095727">
    <property type="component" value="Unassembled WGS sequence"/>
</dbReference>
<protein>
    <recommendedName>
        <fullName evidence="4">LtrC-like protein</fullName>
    </recommendedName>
</protein>
<feature type="compositionally biased region" description="Basic and acidic residues" evidence="1">
    <location>
        <begin position="296"/>
        <end position="325"/>
    </location>
</feature>
<sequence length="334" mass="38334">MDNSFDSLLNASAVPQDEKVQAFIAESKNNRNRCYELSEQVTAQVATDGKMLQKYLDVQSTFDRYTTNNALLILAQRPDAQKLGDYGYWRDHGFYLKRMERQNPVLILEPGKTYKREDGTVGNYYNAKKLYDISQTTMSDTTIQKSEYEEHDLIRALVSTPPVNIVAAEPEQMPDEKGAFFKPEEGCIYVRKGMSAQEIFQNLVPELVFAGYADGNPHYDKNEDAFHVSCASYMLCKKYGIDTSRYDFSHAPEFFEKMETQEVRAELSRARDAANAISARMEKVLDQNRNATYRQSEAEKTGQDSSENVKDKKENPEPEKKEQKSRGQHRKEAR</sequence>
<organism evidence="2 3">
    <name type="scientific">Coprococcus comes</name>
    <dbReference type="NCBI Taxonomy" id="410072"/>
    <lineage>
        <taxon>Bacteria</taxon>
        <taxon>Bacillati</taxon>
        <taxon>Bacillota</taxon>
        <taxon>Clostridia</taxon>
        <taxon>Lachnospirales</taxon>
        <taxon>Lachnospiraceae</taxon>
        <taxon>Coprococcus</taxon>
    </lineage>
</organism>
<evidence type="ECO:0000313" key="2">
    <source>
        <dbReference type="EMBL" id="CUN01338.1"/>
    </source>
</evidence>
<dbReference type="AlphaFoldDB" id="A0A173TJ93"/>
<reference evidence="2 3" key="1">
    <citation type="submission" date="2015-09" db="EMBL/GenBank/DDBJ databases">
        <authorList>
            <consortium name="Pathogen Informatics"/>
        </authorList>
    </citation>
    <scope>NUCLEOTIDE SEQUENCE [LARGE SCALE GENOMIC DNA]</scope>
    <source>
        <strain evidence="2 3">2789STDY5834962</strain>
    </source>
</reference>